<dbReference type="Proteomes" id="UP000253987">
    <property type="component" value="Unassembled WGS sequence"/>
</dbReference>
<dbReference type="OrthoDB" id="7051116at2"/>
<evidence type="ECO:0000313" key="3">
    <source>
        <dbReference type="Proteomes" id="UP000253987"/>
    </source>
</evidence>
<sequence length="2451" mass="262653">MVFDLALADLIRPYLLKGETTTWHAVLSVIYVESYETTLGPEGLVIRGIARFSGDIDPPSFDPTTGTLRAGAANTEGHPRTQPDRREPWLDITDTKVEFSLTVPRRAGDIIATGEASIPGSDTDFQPVRDVLDAWDPDPSDAPPSDYPGTGFVLDLVLSGIELRPPFLSPAKMEANGLLVPDSSRPDVVFHLPRIKLRVSQGSNASAVLDVSLVSLGVSGLDDPGDMAAAELITMEPAYAFIGSGRVIGFAFRSAFLDLSDGYTPPEVLEQFGFDDTWTGLYLPEIRLFFAPNGAEDFAVNAGVENLLIGLGDSSGITGDFDLAVINQGSGELALSARFFDQQGRAIGITRLTDTTAEVRLPATTRMVVDVVGGRAPYSVNAEFDGSGHAGIVHDISIGAAGKTITVTAADTSSPQKNRTLTITANLRESNVEQPAPGAQPDLAATLTTTSITLEGQPQTAPPLRLISDSGDSVVVAVDGVVPDPATEWQVDGGPASISSTVQVDLDGGQTKTIRATLPGDTFTRIDGYFRFDKPGQSDPANYVLNPDNTSADQAVDPSSNATWKPPARPFIPAWQEVLSRITPKSITIEGTASYEGDDQKATYNYLLSQRRADGLRTLIESEPALAGFTVNLLPTPIGPGATPPGAWVGNVSSGWKSHGEPREAWWKAEIRNFTVNMPGAVIDGEIERPAAPTPPPPQPPTRDNPPNNPPPPSWFRSARLKVRVVQDQFVALELSGSVDFETALEEHLDTTGGVSVPSIEGMGNNPADGIVDYLFLYQTDPASQSDEIKLYIGADPNDKDGLVKTGQLQGQALQAPNTGRNILGMTTVFTPLLAEIAPANPADGGIAPIVLSAAVVALPSALAEIRVDGEPLLNVERVVLFGGEAAFRRQGDRWETSILFDVETAISAKIKLGGFLLLEIPRDTPLAVRYKAIGLKFGYPPGSTAAWELRPVFEQSKGYTIDVSGPGQIRLPDPLGQILQVLGARIARTNPLNFEIDLGFAIDLGVISVDRARIRLPLDPLGPPELTAFGAGLKVPGVIEGKGYMEMNNSGGAMEIKGGIDISLIPVKLRVAAQIAVAQIPASEGGPATGVAIALEVELPVAIPLAQSGFGIYGFLGLFAMHYARDEDGITSLTPALAWLKDRAQGNPTNLQAWKPELNKWAFGVGITLGTMGSPIIFNVKGMFLLELPGPRVLLVVKANLLAVLPALKDKNAEGTFLCVIDLDFGRGTLTIGLSIDFSIDPIVEIKIPIEAYFNLEEGSDWHVYLGTFPGSDGLGRPMPGPTRIKILEVFDGAGYVMISGHGIPSYQPSGTNLPALPAVQGTALAMGLEVSLVWGNTSINLYLRVTAGFNAILGFDPFYVGGLLYLRGELKLFIISLSASAGLAVQIGQKVIDGVRSEISRIDGEVCGELDLFFFTLKGCVDFHIGEENKILPPAPRLVTATSLVSRSPALVQGTGVDRGIDSKIGDGIASATQPADAGSMPEVPIDAIPVLTMSATPRDDGLSVMGSSPEGSPGAPADGFVKRGDFAYRYDLAEVRLETSDGSPALMDGNKPSVWWTHNSPTDTNLTAQLALLNWVPNPTPKALERTEHLVDTVIDRWGTVCHDAAPAAAVLWTFCDEPLGPSANGWNIKGIAWPDPEDTERSSEPELFLKVHETWRTGVRDLDRRRGLVPAIIQGGKVRCFPAGDKNDGTDDPTHETVRPALALPHDIADLLRDRPAITEIDPRIRVPLEDRAPSVTGSLGTVAERVRARSGRLTRFSDRLAEDRARLTAATEGSFGHRLADRLDASPLVISEALRRVAAGDIVHRSELLSGLTALSSGVTNNPATGTATTGARNPSTLDEANCDGRVLASPLWDIGEPVVFGNRADSDAIAEQLDHLNHKHGPLSDVIQIDSGQFKAGAVLLWASERLLNKETGAGRNLVIHYLDNDDQVIGERPVRVTDLVSLTGLPSHWTDMSGPWIECIYHTVLYGQTSLGQRSALFVTLEPPDGTVRVNIGMLYPDLKTARKMEHLGRPFFVGAIELTTAAEAERESYDQTQIQRNRSVVESFLGPESGNIALMFPGKTYKVTTVTNVSVRDDEGSVQTGDVQTESFWFRTDDEAPKRLDPWLLCTTPAEKEQHVFGHEELKVVFATNDVDRLYAAYGKELRARLKAASFRQVEEPGVPHPFPITAATLDNVKAHALSPFESVLVDVLAEVGPCVPVDGERVRHTQVTIPIPLDPYTDYVLDIEAVDIGADANTVGQRVLRRSFSTGAFASTEDFVTQFAGTATENRAIATGAMQAIATQFASRQPEGAELDNALIGAGLEPMGVPSQPRVLIFWQQAAPDSDPQPVAVMVDSSEPMHRTRALPEEVTSGDDVPVTRLALTEQEWLTMAEGASGDGIVEKVIYAPGRQRALCILKPVSRGKILHLELVRRAFAAPYLDGDGATDQSYRIVSETLRHAPWEEA</sequence>
<organism evidence="2 3">
    <name type="scientific">Marinobacter vulgaris</name>
    <dbReference type="NCBI Taxonomy" id="1928331"/>
    <lineage>
        <taxon>Bacteria</taxon>
        <taxon>Pseudomonadati</taxon>
        <taxon>Pseudomonadota</taxon>
        <taxon>Gammaproteobacteria</taxon>
        <taxon>Pseudomonadales</taxon>
        <taxon>Marinobacteraceae</taxon>
        <taxon>Marinobacter</taxon>
    </lineage>
</organism>
<dbReference type="EMBL" id="QFWX01000003">
    <property type="protein sequence ID" value="PXX91834.1"/>
    <property type="molecule type" value="Genomic_DNA"/>
</dbReference>
<gene>
    <name evidence="2" type="ORF">DIT71_08240</name>
</gene>
<proteinExistence type="predicted"/>
<keyword evidence="3" id="KW-1185">Reference proteome</keyword>
<feature type="region of interest" description="Disordered" evidence="1">
    <location>
        <begin position="687"/>
        <end position="716"/>
    </location>
</feature>
<feature type="compositionally biased region" description="Basic and acidic residues" evidence="1">
    <location>
        <begin position="77"/>
        <end position="86"/>
    </location>
</feature>
<protein>
    <submittedName>
        <fullName evidence="2">Uncharacterized protein</fullName>
    </submittedName>
</protein>
<accession>A0A2V3ZL93</accession>
<feature type="region of interest" description="Disordered" evidence="1">
    <location>
        <begin position="57"/>
        <end position="86"/>
    </location>
</feature>
<comment type="caution">
    <text evidence="2">The sequence shown here is derived from an EMBL/GenBank/DDBJ whole genome shotgun (WGS) entry which is preliminary data.</text>
</comment>
<reference evidence="3" key="1">
    <citation type="submission" date="2018-05" db="EMBL/GenBank/DDBJ databases">
        <authorList>
            <person name="Lu D."/>
        </authorList>
    </citation>
    <scope>NUCLEOTIDE SEQUENCE [LARGE SCALE GENOMIC DNA]</scope>
    <source>
        <strain evidence="3">F01</strain>
    </source>
</reference>
<evidence type="ECO:0000313" key="2">
    <source>
        <dbReference type="EMBL" id="PXX91834.1"/>
    </source>
</evidence>
<evidence type="ECO:0000256" key="1">
    <source>
        <dbReference type="SAM" id="MobiDB-lite"/>
    </source>
</evidence>
<dbReference type="RefSeq" id="WP_114612715.1">
    <property type="nucleotide sequence ID" value="NZ_QFWX01000003.1"/>
</dbReference>
<name>A0A2V3ZL93_9GAMM</name>
<feature type="compositionally biased region" description="Pro residues" evidence="1">
    <location>
        <begin position="692"/>
        <end position="714"/>
    </location>
</feature>
<reference evidence="2 3" key="2">
    <citation type="submission" date="2018-06" db="EMBL/GenBank/DDBJ databases">
        <title>Marinobactersediminissp. nov, a moderately halophilic bacterium isolated from marine solar saltern.</title>
        <authorList>
            <person name="Zhang Y."/>
        </authorList>
    </citation>
    <scope>NUCLEOTIDE SEQUENCE [LARGE SCALE GENOMIC DNA]</scope>
    <source>
        <strain evidence="2 3">F01</strain>
    </source>
</reference>